<dbReference type="SUPFAM" id="SSF55874">
    <property type="entry name" value="ATPase domain of HSP90 chaperone/DNA topoisomerase II/histidine kinase"/>
    <property type="match status" value="1"/>
</dbReference>
<dbReference type="SMART" id="SM00387">
    <property type="entry name" value="HATPase_c"/>
    <property type="match status" value="1"/>
</dbReference>
<dbReference type="CDD" id="cd16936">
    <property type="entry name" value="HATPase_RsbW-like"/>
    <property type="match status" value="1"/>
</dbReference>
<name>A0A2N5DRH0_9CAUL</name>
<accession>A0A2N5DRH0</accession>
<keyword evidence="1" id="KW-0808">Transferase</keyword>
<dbReference type="AlphaFoldDB" id="A0A2N5DRH0"/>
<keyword evidence="6" id="KW-1185">Reference proteome</keyword>
<dbReference type="Proteomes" id="UP000234479">
    <property type="component" value="Unassembled WGS sequence"/>
</dbReference>
<dbReference type="EMBL" id="PJRS01000007">
    <property type="protein sequence ID" value="PLR28634.1"/>
    <property type="molecule type" value="Genomic_DNA"/>
</dbReference>
<evidence type="ECO:0000259" key="4">
    <source>
        <dbReference type="PROSITE" id="PS50109"/>
    </source>
</evidence>
<dbReference type="PANTHER" id="PTHR24421">
    <property type="entry name" value="NITRATE/NITRITE SENSOR PROTEIN NARX-RELATED"/>
    <property type="match status" value="1"/>
</dbReference>
<organism evidence="5 6">
    <name type="scientific">Caulobacter zeae</name>
    <dbReference type="NCBI Taxonomy" id="2055137"/>
    <lineage>
        <taxon>Bacteria</taxon>
        <taxon>Pseudomonadati</taxon>
        <taxon>Pseudomonadota</taxon>
        <taxon>Alphaproteobacteria</taxon>
        <taxon>Caulobacterales</taxon>
        <taxon>Caulobacteraceae</taxon>
        <taxon>Caulobacter</taxon>
    </lineage>
</organism>
<feature type="domain" description="Histidine kinase" evidence="4">
    <location>
        <begin position="131"/>
        <end position="222"/>
    </location>
</feature>
<dbReference type="InterPro" id="IPR005467">
    <property type="entry name" value="His_kinase_dom"/>
</dbReference>
<evidence type="ECO:0000256" key="1">
    <source>
        <dbReference type="ARBA" id="ARBA00022679"/>
    </source>
</evidence>
<dbReference type="RefSeq" id="WP_101716352.1">
    <property type="nucleotide sequence ID" value="NZ_PJRS01000007.1"/>
</dbReference>
<dbReference type="InterPro" id="IPR050482">
    <property type="entry name" value="Sensor_HK_TwoCompSys"/>
</dbReference>
<dbReference type="InterPro" id="IPR003594">
    <property type="entry name" value="HATPase_dom"/>
</dbReference>
<dbReference type="OrthoDB" id="7991996at2"/>
<evidence type="ECO:0000256" key="3">
    <source>
        <dbReference type="ARBA" id="ARBA00023012"/>
    </source>
</evidence>
<dbReference type="PROSITE" id="PS50109">
    <property type="entry name" value="HIS_KIN"/>
    <property type="match status" value="1"/>
</dbReference>
<keyword evidence="3" id="KW-0902">Two-component regulatory system</keyword>
<comment type="caution">
    <text evidence="5">The sequence shown here is derived from an EMBL/GenBank/DDBJ whole genome shotgun (WGS) entry which is preliminary data.</text>
</comment>
<reference evidence="5 6" key="1">
    <citation type="submission" date="2017-12" db="EMBL/GenBank/DDBJ databases">
        <title>The genome sequence of Caulobacter sp. 410.</title>
        <authorList>
            <person name="Gao J."/>
            <person name="Mao X."/>
            <person name="Sun J."/>
        </authorList>
    </citation>
    <scope>NUCLEOTIDE SEQUENCE [LARGE SCALE GENOMIC DNA]</scope>
    <source>
        <strain evidence="5 6">410</strain>
    </source>
</reference>
<dbReference type="InterPro" id="IPR036890">
    <property type="entry name" value="HATPase_C_sf"/>
</dbReference>
<dbReference type="Gene3D" id="3.30.565.10">
    <property type="entry name" value="Histidine kinase-like ATPase, C-terminal domain"/>
    <property type="match status" value="1"/>
</dbReference>
<evidence type="ECO:0000256" key="2">
    <source>
        <dbReference type="ARBA" id="ARBA00022777"/>
    </source>
</evidence>
<keyword evidence="2" id="KW-0418">Kinase</keyword>
<dbReference type="GO" id="GO:0000160">
    <property type="term" value="P:phosphorelay signal transduction system"/>
    <property type="evidence" value="ECO:0007669"/>
    <property type="project" value="UniProtKB-KW"/>
</dbReference>
<evidence type="ECO:0000313" key="5">
    <source>
        <dbReference type="EMBL" id="PLR28634.1"/>
    </source>
</evidence>
<gene>
    <name evidence="5" type="ORF">SGCZBJ_01930</name>
</gene>
<evidence type="ECO:0000313" key="6">
    <source>
        <dbReference type="Proteomes" id="UP000234479"/>
    </source>
</evidence>
<dbReference type="Pfam" id="PF13581">
    <property type="entry name" value="HATPase_c_2"/>
    <property type="match status" value="1"/>
</dbReference>
<protein>
    <recommendedName>
        <fullName evidence="4">Histidine kinase domain-containing protein</fullName>
    </recommendedName>
</protein>
<proteinExistence type="predicted"/>
<dbReference type="GO" id="GO:0016301">
    <property type="term" value="F:kinase activity"/>
    <property type="evidence" value="ECO:0007669"/>
    <property type="project" value="UniProtKB-KW"/>
</dbReference>
<sequence>MTSNVEVERNVPAKGSPCDSCDQIREADHRIANHLALLAGYVRLKALELSRAGKQVDAATAHMMLAAVGVQLDLIASLHRGFLNAPPDAAVQLPSRLKQLCAAVGGALGQGRLRVDVLPDYPMAPERVAPLTQAVAEALINAVKHGVRHGQAPEIQLRAARTSDGGLVVEVADRGPGLPSEQAEGGTGMKLMRALCAQIGATLTFASQPAGLVVRIMLPGGTMKTPH</sequence>